<dbReference type="KEGG" id="dfl:DFE_1165"/>
<evidence type="ECO:0000256" key="1">
    <source>
        <dbReference type="ARBA" id="ARBA00022741"/>
    </source>
</evidence>
<dbReference type="OrthoDB" id="9763659at2"/>
<dbReference type="Pfam" id="PF14490">
    <property type="entry name" value="HHH_RecD2"/>
    <property type="match status" value="1"/>
</dbReference>
<dbReference type="Gene3D" id="1.10.150.20">
    <property type="entry name" value="5' to 3' exonuclease, C-terminal subdomain"/>
    <property type="match status" value="1"/>
</dbReference>
<feature type="domain" description="AAA+ ATPase" evidence="3">
    <location>
        <begin position="369"/>
        <end position="508"/>
    </location>
</feature>
<dbReference type="GO" id="GO:0017116">
    <property type="term" value="F:single-stranded DNA helicase activity"/>
    <property type="evidence" value="ECO:0007669"/>
    <property type="project" value="TreeGrafter"/>
</dbReference>
<dbReference type="Gene3D" id="1.10.10.2220">
    <property type="match status" value="1"/>
</dbReference>
<dbReference type="InterPro" id="IPR029493">
    <property type="entry name" value="RecD2-like_HHH"/>
</dbReference>
<dbReference type="PANTHER" id="PTHR43788:SF6">
    <property type="entry name" value="DNA HELICASE B"/>
    <property type="match status" value="1"/>
</dbReference>
<dbReference type="GO" id="GO:0043139">
    <property type="term" value="F:5'-3' DNA helicase activity"/>
    <property type="evidence" value="ECO:0007669"/>
    <property type="project" value="InterPro"/>
</dbReference>
<dbReference type="Gene3D" id="3.40.50.300">
    <property type="entry name" value="P-loop containing nucleotide triphosphate hydrolases"/>
    <property type="match status" value="2"/>
</dbReference>
<dbReference type="CDD" id="cd17933">
    <property type="entry name" value="DEXSc_RecD-like"/>
    <property type="match status" value="1"/>
</dbReference>
<dbReference type="Proteomes" id="UP000269883">
    <property type="component" value="Chromosome"/>
</dbReference>
<dbReference type="InterPro" id="IPR055446">
    <property type="entry name" value="RecD2_N_OB"/>
</dbReference>
<dbReference type="Pfam" id="PF13245">
    <property type="entry name" value="AAA_19"/>
    <property type="match status" value="1"/>
</dbReference>
<dbReference type="Gene3D" id="2.30.30.940">
    <property type="match status" value="1"/>
</dbReference>
<dbReference type="InterPro" id="IPR027785">
    <property type="entry name" value="UvrD-like_helicase_C"/>
</dbReference>
<dbReference type="EMBL" id="AP017378">
    <property type="protein sequence ID" value="BBD07891.1"/>
    <property type="molecule type" value="Genomic_DNA"/>
</dbReference>
<gene>
    <name evidence="4" type="ORF">DFE_1165</name>
</gene>
<dbReference type="RefSeq" id="WP_126377531.1">
    <property type="nucleotide sequence ID" value="NZ_AP017378.1"/>
</dbReference>
<dbReference type="SUPFAM" id="SSF47781">
    <property type="entry name" value="RuvA domain 2-like"/>
    <property type="match status" value="1"/>
</dbReference>
<dbReference type="GO" id="GO:0003677">
    <property type="term" value="F:DNA binding"/>
    <property type="evidence" value="ECO:0007669"/>
    <property type="project" value="InterPro"/>
</dbReference>
<dbReference type="InterPro" id="IPR050534">
    <property type="entry name" value="Coronavir_polyprotein_1ab"/>
</dbReference>
<accession>A0A2Z6AXC5</accession>
<dbReference type="SUPFAM" id="SSF52540">
    <property type="entry name" value="P-loop containing nucleoside triphosphate hydrolases"/>
    <property type="match status" value="2"/>
</dbReference>
<dbReference type="PANTHER" id="PTHR43788">
    <property type="entry name" value="DNA2/NAM7 HELICASE FAMILY MEMBER"/>
    <property type="match status" value="1"/>
</dbReference>
<keyword evidence="4" id="KW-0347">Helicase</keyword>
<name>A0A2Z6AXC5_9BACT</name>
<dbReference type="HAMAP" id="MF_01488">
    <property type="entry name" value="RecD2"/>
    <property type="match status" value="1"/>
</dbReference>
<keyword evidence="5" id="KW-1185">Reference proteome</keyword>
<evidence type="ECO:0000313" key="5">
    <source>
        <dbReference type="Proteomes" id="UP000269883"/>
    </source>
</evidence>
<evidence type="ECO:0000256" key="2">
    <source>
        <dbReference type="ARBA" id="ARBA00022840"/>
    </source>
</evidence>
<keyword evidence="2" id="KW-0067">ATP-binding</keyword>
<dbReference type="GO" id="GO:0009338">
    <property type="term" value="C:exodeoxyribonuclease V complex"/>
    <property type="evidence" value="ECO:0007669"/>
    <property type="project" value="TreeGrafter"/>
</dbReference>
<dbReference type="InterPro" id="IPR010994">
    <property type="entry name" value="RuvA_2-like"/>
</dbReference>
<protein>
    <submittedName>
        <fullName evidence="4">Helicase, RecD/TraA family</fullName>
    </submittedName>
</protein>
<dbReference type="AlphaFoldDB" id="A0A2Z6AXC5"/>
<dbReference type="SMART" id="SM00382">
    <property type="entry name" value="AAA"/>
    <property type="match status" value="1"/>
</dbReference>
<dbReference type="GO" id="GO:0005524">
    <property type="term" value="F:ATP binding"/>
    <property type="evidence" value="ECO:0007669"/>
    <property type="project" value="UniProtKB-KW"/>
</dbReference>
<dbReference type="InterPro" id="IPR003593">
    <property type="entry name" value="AAA+_ATPase"/>
</dbReference>
<organism evidence="4 5">
    <name type="scientific">Desulfovibrio ferrophilus</name>
    <dbReference type="NCBI Taxonomy" id="241368"/>
    <lineage>
        <taxon>Bacteria</taxon>
        <taxon>Pseudomonadati</taxon>
        <taxon>Thermodesulfobacteriota</taxon>
        <taxon>Desulfovibrionia</taxon>
        <taxon>Desulfovibrionales</taxon>
        <taxon>Desulfovibrionaceae</taxon>
        <taxon>Desulfovibrio</taxon>
    </lineage>
</organism>
<dbReference type="InterPro" id="IPR006345">
    <property type="entry name" value="RecD2"/>
</dbReference>
<reference evidence="4 5" key="1">
    <citation type="journal article" date="2018" name="Sci. Adv.">
        <title>Multi-heme cytochromes provide a pathway for survival in energy-limited environments.</title>
        <authorList>
            <person name="Deng X."/>
            <person name="Dohmae N."/>
            <person name="Nealson K.H."/>
            <person name="Hashimoto K."/>
            <person name="Okamoto A."/>
        </authorList>
    </citation>
    <scope>NUCLEOTIDE SEQUENCE [LARGE SCALE GENOMIC DNA]</scope>
    <source>
        <strain evidence="4 5">IS5</strain>
    </source>
</reference>
<dbReference type="InterPro" id="IPR027417">
    <property type="entry name" value="P-loop_NTPase"/>
</dbReference>
<dbReference type="Pfam" id="PF23139">
    <property type="entry name" value="OB_YrrC"/>
    <property type="match status" value="1"/>
</dbReference>
<sequence length="754" mass="83746">MSDTLKAEVRNITFHNPSNGWTVARVHADNGLGSVTVVGVMPEINPGEMVELSGCWKEHPKFGRQFEVHVCQQMMPATENGIRRYLASGLIKGVGKVMAKRLVEAFGTEVLDILDSEPEKLLAVEGVGRKTLSKIKESWDAQHEVRNLMLFLQSHDVSPTHAARIYQRYGNSAVKKLKDNPYELAYEIRGVAFRTADNMALKLGFATDAPQRIEAAVIYALSSASSDKGHLFLPFEKLVPAVLGLLEGGQTGCGGAAPTEFDIPLDEEGWPCDEYVAIGPVQVEAAVGDLSVRKKVMVEDLSAQGIERAVYLMQHYRQETEIASRLYHLIEHPTPLDIKKIRTVMPRLEASDKIELSGEQREAVLGGCENKIFVITGGPGTGKTTITRIMVQCLDEMKFRIKLAAPTGRAAKRMAEATGFPASTLHRLLQYSPDGGFAKSEDDKLKADAVVVDEASMLDVSLFLALLRALPLTCRLILIGDVNQLPSVGPGNILSDVIDSQAVPSAVLTRIYRQARESLIVTNAHRINNGQLPENPEPPGPEHDFFWVRRQEAADIQRYILELVTERIPTAYGLDPKRDIQVLTPIHKGELGTQALNALLQERINPSGREIKRGNTIYRVGDRVLQLKNDYDKDVFNGDLGWIEDVDPNDGEVLVNFDGRMVMYESFELDELAPAYAISVHKSQGSEYPAVVMPVVTQHYVMLERNLIYTGLTRAKRLAVMIGQTRAMNIGLGRKESRKRFTHLRYRLQEAVNR</sequence>
<dbReference type="Pfam" id="PF18335">
    <property type="entry name" value="SH3_13"/>
    <property type="match status" value="1"/>
</dbReference>
<dbReference type="InterPro" id="IPR041451">
    <property type="entry name" value="RecD2_SH13"/>
</dbReference>
<evidence type="ECO:0000313" key="4">
    <source>
        <dbReference type="EMBL" id="BBD07891.1"/>
    </source>
</evidence>
<evidence type="ECO:0000259" key="3">
    <source>
        <dbReference type="SMART" id="SM00382"/>
    </source>
</evidence>
<dbReference type="Pfam" id="PF13538">
    <property type="entry name" value="UvrD_C_2"/>
    <property type="match status" value="1"/>
</dbReference>
<dbReference type="GO" id="GO:0006310">
    <property type="term" value="P:DNA recombination"/>
    <property type="evidence" value="ECO:0007669"/>
    <property type="project" value="InterPro"/>
</dbReference>
<dbReference type="CDD" id="cd18809">
    <property type="entry name" value="SF1_C_RecD"/>
    <property type="match status" value="1"/>
</dbReference>
<proteinExistence type="inferred from homology"/>
<dbReference type="Pfam" id="PF14520">
    <property type="entry name" value="HHH_5"/>
    <property type="match status" value="1"/>
</dbReference>
<keyword evidence="4" id="KW-0378">Hydrolase</keyword>
<keyword evidence="1" id="KW-0547">Nucleotide-binding</keyword>